<dbReference type="EMBL" id="QGML01000933">
    <property type="protein sequence ID" value="TVY90240.1"/>
    <property type="molecule type" value="Genomic_DNA"/>
</dbReference>
<keyword evidence="2" id="KW-1185">Reference proteome</keyword>
<accession>A0A559MBA7</accession>
<evidence type="ECO:0000313" key="2">
    <source>
        <dbReference type="Proteomes" id="UP000315522"/>
    </source>
</evidence>
<dbReference type="AlphaFoldDB" id="A0A559MBA7"/>
<feature type="non-terminal residue" evidence="1">
    <location>
        <position position="1"/>
    </location>
</feature>
<proteinExistence type="predicted"/>
<protein>
    <submittedName>
        <fullName evidence="1">Uncharacterized protein</fullName>
    </submittedName>
</protein>
<organism evidence="1 2">
    <name type="scientific">Lachnellula willkommii</name>
    <dbReference type="NCBI Taxonomy" id="215461"/>
    <lineage>
        <taxon>Eukaryota</taxon>
        <taxon>Fungi</taxon>
        <taxon>Dikarya</taxon>
        <taxon>Ascomycota</taxon>
        <taxon>Pezizomycotina</taxon>
        <taxon>Leotiomycetes</taxon>
        <taxon>Helotiales</taxon>
        <taxon>Lachnaceae</taxon>
        <taxon>Lachnellula</taxon>
    </lineage>
</organism>
<gene>
    <name evidence="1" type="ORF">LAWI1_G003684</name>
</gene>
<reference evidence="1 2" key="1">
    <citation type="submission" date="2018-05" db="EMBL/GenBank/DDBJ databases">
        <title>Genome sequencing and assembly of the regulated plant pathogen Lachnellula willkommii and related sister species for the development of diagnostic species identification markers.</title>
        <authorList>
            <person name="Giroux E."/>
            <person name="Bilodeau G."/>
        </authorList>
    </citation>
    <scope>NUCLEOTIDE SEQUENCE [LARGE SCALE GENOMIC DNA]</scope>
    <source>
        <strain evidence="1 2">CBS 172.35</strain>
    </source>
</reference>
<sequence>FANLSPVPHLGSLNENSYVSPITHLNSPSTSLTQTSNNSASSPSNTPTLSTPLILTRMLGDYASLLIKSSCFSPFLHLPKVKNVEPDLTSFPFTSMAICSSTAMNLSTDTQFFRRAIDATRHQLIGNFPLYECMQQWDAIHALLIYESLEIKDSIGNESEAWRLVMPVKNLEMGFLLKMTRTYIEPYLQIRSPDIAAFSDFKSTPCSPTTTTWGRGEPPKQHVEQFSSSTWTRKTSPYYEPLSDDLILNMPLPCSQTVWLAFEEENCRLAIKNHQPWVNYSSPDPDHPTTEALSKETCLSTILSKYSKERIQAAIGPHVGLGDSDDLRRLIILCATEQFL</sequence>
<name>A0A559MBA7_9HELO</name>
<evidence type="ECO:0000313" key="1">
    <source>
        <dbReference type="EMBL" id="TVY90240.1"/>
    </source>
</evidence>
<dbReference type="Proteomes" id="UP000315522">
    <property type="component" value="Unassembled WGS sequence"/>
</dbReference>
<comment type="caution">
    <text evidence="1">The sequence shown here is derived from an EMBL/GenBank/DDBJ whole genome shotgun (WGS) entry which is preliminary data.</text>
</comment>
<feature type="non-terminal residue" evidence="1">
    <location>
        <position position="340"/>
    </location>
</feature>